<comment type="caution">
    <text evidence="1">The sequence shown here is derived from an EMBL/GenBank/DDBJ whole genome shotgun (WGS) entry which is preliminary data.</text>
</comment>
<dbReference type="Proteomes" id="UP001239111">
    <property type="component" value="Chromosome 2"/>
</dbReference>
<name>A0ACC2NVC8_9HYME</name>
<dbReference type="EMBL" id="CM056742">
    <property type="protein sequence ID" value="KAJ8674833.1"/>
    <property type="molecule type" value="Genomic_DNA"/>
</dbReference>
<evidence type="ECO:0000313" key="2">
    <source>
        <dbReference type="Proteomes" id="UP001239111"/>
    </source>
</evidence>
<gene>
    <name evidence="1" type="ORF">QAD02_010619</name>
</gene>
<organism evidence="1 2">
    <name type="scientific">Eretmocerus hayati</name>
    <dbReference type="NCBI Taxonomy" id="131215"/>
    <lineage>
        <taxon>Eukaryota</taxon>
        <taxon>Metazoa</taxon>
        <taxon>Ecdysozoa</taxon>
        <taxon>Arthropoda</taxon>
        <taxon>Hexapoda</taxon>
        <taxon>Insecta</taxon>
        <taxon>Pterygota</taxon>
        <taxon>Neoptera</taxon>
        <taxon>Endopterygota</taxon>
        <taxon>Hymenoptera</taxon>
        <taxon>Apocrita</taxon>
        <taxon>Proctotrupomorpha</taxon>
        <taxon>Chalcidoidea</taxon>
        <taxon>Aphelinidae</taxon>
        <taxon>Aphelininae</taxon>
        <taxon>Eretmocerus</taxon>
    </lineage>
</organism>
<keyword evidence="2" id="KW-1185">Reference proteome</keyword>
<proteinExistence type="predicted"/>
<reference evidence="1" key="1">
    <citation type="submission" date="2023-04" db="EMBL/GenBank/DDBJ databases">
        <title>A chromosome-level genome assembly of the parasitoid wasp Eretmocerus hayati.</title>
        <authorList>
            <person name="Zhong Y."/>
            <person name="Liu S."/>
            <person name="Liu Y."/>
        </authorList>
    </citation>
    <scope>NUCLEOTIDE SEQUENCE</scope>
    <source>
        <strain evidence="1">ZJU_SS_LIU_2023</strain>
    </source>
</reference>
<protein>
    <submittedName>
        <fullName evidence="1">Uncharacterized protein</fullName>
    </submittedName>
</protein>
<sequence length="371" mass="40450">MAGKPEQPASLSGPTTLHQQQQLSSLARQQAAGHLRVDQHHQQQQPAQQQASLHQNSVLVYLQQSYLQKEAELALVAAEIEARASSRGSDDESGHSLGPEDDDCLGDDGSFVVSQLEAACDGEIIYQDDVVEQRRQLSGKEEEHLKLLKLSKEMLQDGVAVNGVYAGFPLDEKSLGAALAAAELEAVSNGDCVGDAHHQVAFVRQNGSLALFQSSLSVNEQQQEHEQLQLTSDGAIVSAAQVIKITENAAFANLGSCDSVRSDTAESSCSSLSSHESQEVALQHAANFVAQQAVRDTVHKQQQQQQQQILEVHHVLDDSMNGVGNLLLHAWQLEELVNDKLRYGHGKSNYYIKRDDLSPIQTVKSYHLTLI</sequence>
<accession>A0ACC2NVC8</accession>
<evidence type="ECO:0000313" key="1">
    <source>
        <dbReference type="EMBL" id="KAJ8674833.1"/>
    </source>
</evidence>